<accession>A0A0N5CTZ1</accession>
<gene>
    <name evidence="1" type="ORF">TCLT_LOCUS3692</name>
</gene>
<dbReference type="AlphaFoldDB" id="A0A0N5CTZ1"/>
<proteinExistence type="predicted"/>
<dbReference type="OrthoDB" id="10261556at2759"/>
<dbReference type="Gene3D" id="1.10.10.10">
    <property type="entry name" value="Winged helix-like DNA-binding domain superfamily/Winged helix DNA-binding domain"/>
    <property type="match status" value="1"/>
</dbReference>
<reference evidence="1 2" key="2">
    <citation type="submission" date="2018-11" db="EMBL/GenBank/DDBJ databases">
        <authorList>
            <consortium name="Pathogen Informatics"/>
        </authorList>
    </citation>
    <scope>NUCLEOTIDE SEQUENCE [LARGE SCALE GENOMIC DNA]</scope>
</reference>
<protein>
    <submittedName>
        <fullName evidence="3">DUF4777 domain-containing protein</fullName>
    </submittedName>
</protein>
<dbReference type="STRING" id="103827.A0A0N5CTZ1"/>
<dbReference type="WBParaSite" id="TCLT_0000370301-mRNA-1">
    <property type="protein sequence ID" value="TCLT_0000370301-mRNA-1"/>
    <property type="gene ID" value="TCLT_0000370301"/>
</dbReference>
<dbReference type="InterPro" id="IPR036388">
    <property type="entry name" value="WH-like_DNA-bd_sf"/>
</dbReference>
<evidence type="ECO:0000313" key="1">
    <source>
        <dbReference type="EMBL" id="VDN00387.1"/>
    </source>
</evidence>
<dbReference type="EMBL" id="UYYF01002306">
    <property type="protein sequence ID" value="VDN00387.1"/>
    <property type="molecule type" value="Genomic_DNA"/>
</dbReference>
<reference evidence="3" key="1">
    <citation type="submission" date="2017-02" db="UniProtKB">
        <authorList>
            <consortium name="WormBaseParasite"/>
        </authorList>
    </citation>
    <scope>IDENTIFICATION</scope>
</reference>
<keyword evidence="2" id="KW-1185">Reference proteome</keyword>
<sequence>MKLAELTSKKVTSLGRETIEILIAKLILDKYLEEHFHYTPYSIISYVVLGERSTILKHNPKHQIEYPIPSNSLTLSKKQKPVSRKRPLVIDDDDVVI</sequence>
<evidence type="ECO:0000313" key="3">
    <source>
        <dbReference type="WBParaSite" id="TCLT_0000370301-mRNA-1"/>
    </source>
</evidence>
<name>A0A0N5CTZ1_THECL</name>
<evidence type="ECO:0000313" key="2">
    <source>
        <dbReference type="Proteomes" id="UP000276776"/>
    </source>
</evidence>
<dbReference type="Proteomes" id="UP000276776">
    <property type="component" value="Unassembled WGS sequence"/>
</dbReference>
<organism evidence="3">
    <name type="scientific">Thelazia callipaeda</name>
    <name type="common">Oriental eyeworm</name>
    <name type="synonym">Parasitic nematode</name>
    <dbReference type="NCBI Taxonomy" id="103827"/>
    <lineage>
        <taxon>Eukaryota</taxon>
        <taxon>Metazoa</taxon>
        <taxon>Ecdysozoa</taxon>
        <taxon>Nematoda</taxon>
        <taxon>Chromadorea</taxon>
        <taxon>Rhabditida</taxon>
        <taxon>Spirurina</taxon>
        <taxon>Spiruromorpha</taxon>
        <taxon>Thelazioidea</taxon>
        <taxon>Thelaziidae</taxon>
        <taxon>Thelazia</taxon>
    </lineage>
</organism>